<feature type="domain" description="N-acetyltransferase" evidence="4">
    <location>
        <begin position="8"/>
        <end position="161"/>
    </location>
</feature>
<dbReference type="Proteomes" id="UP000199050">
    <property type="component" value="Unassembled WGS sequence"/>
</dbReference>
<keyword evidence="2" id="KW-0012">Acyltransferase</keyword>
<dbReference type="Gene3D" id="3.40.630.30">
    <property type="match status" value="1"/>
</dbReference>
<dbReference type="STRING" id="1174501.SAMN05216192_12937"/>
<sequence length="161" mass="18982">MELAGERVLIRDFCENDREFFAELEGHELTSKFENNHPDAVQIEDDFNNALLHPANVPREHFKLMVCRAEDRTQLGIISIKLNWKDIREWEIGWALHPEYWRHGYATEAVRLLIGYAFKELNAHRIVAYANAANERSERLMQRVGITKDGVLRETRYCNRE</sequence>
<dbReference type="CDD" id="cd04301">
    <property type="entry name" value="NAT_SF"/>
    <property type="match status" value="1"/>
</dbReference>
<dbReference type="AlphaFoldDB" id="A0A1G8YHS5"/>
<evidence type="ECO:0000313" key="5">
    <source>
        <dbReference type="EMBL" id="SDK01660.1"/>
    </source>
</evidence>
<dbReference type="InterPro" id="IPR000182">
    <property type="entry name" value="GNAT_dom"/>
</dbReference>
<evidence type="ECO:0000256" key="3">
    <source>
        <dbReference type="ARBA" id="ARBA00038502"/>
    </source>
</evidence>
<name>A0A1G8YHS5_9BACL</name>
<comment type="similarity">
    <text evidence="3">Belongs to the acetyltransferase family. RimJ subfamily.</text>
</comment>
<dbReference type="PANTHER" id="PTHR43792:SF8">
    <property type="entry name" value="[RIBOSOMAL PROTEIN US5]-ALANINE N-ACETYLTRANSFERASE"/>
    <property type="match status" value="1"/>
</dbReference>
<evidence type="ECO:0000256" key="2">
    <source>
        <dbReference type="ARBA" id="ARBA00023315"/>
    </source>
</evidence>
<dbReference type="RefSeq" id="WP_090716931.1">
    <property type="nucleotide sequence ID" value="NZ_CBCSKY010000030.1"/>
</dbReference>
<protein>
    <submittedName>
        <fullName evidence="5">Protein N-acetyltransferase, RimJ/RimL family</fullName>
    </submittedName>
</protein>
<proteinExistence type="inferred from homology"/>
<evidence type="ECO:0000259" key="4">
    <source>
        <dbReference type="PROSITE" id="PS51186"/>
    </source>
</evidence>
<gene>
    <name evidence="5" type="ORF">SAMN05216192_12937</name>
</gene>
<dbReference type="GO" id="GO:0016747">
    <property type="term" value="F:acyltransferase activity, transferring groups other than amino-acyl groups"/>
    <property type="evidence" value="ECO:0007669"/>
    <property type="project" value="InterPro"/>
</dbReference>
<keyword evidence="6" id="KW-1185">Reference proteome</keyword>
<dbReference type="SUPFAM" id="SSF55729">
    <property type="entry name" value="Acyl-CoA N-acyltransferases (Nat)"/>
    <property type="match status" value="1"/>
</dbReference>
<accession>A0A1G8YHS5</accession>
<dbReference type="InterPro" id="IPR016181">
    <property type="entry name" value="Acyl_CoA_acyltransferase"/>
</dbReference>
<dbReference type="PROSITE" id="PS51186">
    <property type="entry name" value="GNAT"/>
    <property type="match status" value="1"/>
</dbReference>
<keyword evidence="1 5" id="KW-0808">Transferase</keyword>
<dbReference type="PANTHER" id="PTHR43792">
    <property type="entry name" value="GNAT FAMILY, PUTATIVE (AFU_ORTHOLOGUE AFUA_3G00765)-RELATED-RELATED"/>
    <property type="match status" value="1"/>
</dbReference>
<dbReference type="OrthoDB" id="9785602at2"/>
<reference evidence="6" key="1">
    <citation type="submission" date="2016-10" db="EMBL/GenBank/DDBJ databases">
        <authorList>
            <person name="Varghese N."/>
            <person name="Submissions S."/>
        </authorList>
    </citation>
    <scope>NUCLEOTIDE SEQUENCE [LARGE SCALE GENOMIC DNA]</scope>
    <source>
        <strain evidence="6">CGMCC 1.11012</strain>
    </source>
</reference>
<evidence type="ECO:0000313" key="6">
    <source>
        <dbReference type="Proteomes" id="UP000199050"/>
    </source>
</evidence>
<evidence type="ECO:0000256" key="1">
    <source>
        <dbReference type="ARBA" id="ARBA00022679"/>
    </source>
</evidence>
<dbReference type="Pfam" id="PF13302">
    <property type="entry name" value="Acetyltransf_3"/>
    <property type="match status" value="1"/>
</dbReference>
<dbReference type="EMBL" id="FNDX01000029">
    <property type="protein sequence ID" value="SDK01660.1"/>
    <property type="molecule type" value="Genomic_DNA"/>
</dbReference>
<organism evidence="5 6">
    <name type="scientific">Paenibacillus typhae</name>
    <dbReference type="NCBI Taxonomy" id="1174501"/>
    <lineage>
        <taxon>Bacteria</taxon>
        <taxon>Bacillati</taxon>
        <taxon>Bacillota</taxon>
        <taxon>Bacilli</taxon>
        <taxon>Bacillales</taxon>
        <taxon>Paenibacillaceae</taxon>
        <taxon>Paenibacillus</taxon>
    </lineage>
</organism>
<dbReference type="InterPro" id="IPR051531">
    <property type="entry name" value="N-acetyltransferase"/>
</dbReference>